<dbReference type="GO" id="GO:0045892">
    <property type="term" value="P:negative regulation of DNA-templated transcription"/>
    <property type="evidence" value="ECO:0007669"/>
    <property type="project" value="InterPro"/>
</dbReference>
<protein>
    <submittedName>
        <fullName evidence="4">TetR family transcriptional regulator</fullName>
    </submittedName>
</protein>
<dbReference type="Gene3D" id="1.10.357.10">
    <property type="entry name" value="Tetracycline Repressor, domain 2"/>
    <property type="match status" value="1"/>
</dbReference>
<evidence type="ECO:0000313" key="4">
    <source>
        <dbReference type="EMBL" id="KAB2583386.1"/>
    </source>
</evidence>
<dbReference type="AlphaFoldDB" id="A0A0C2ZSQ5"/>
<proteinExistence type="predicted"/>
<evidence type="ECO:0000256" key="2">
    <source>
        <dbReference type="ARBA" id="ARBA00023163"/>
    </source>
</evidence>
<dbReference type="EMBL" id="MRBO01000563">
    <property type="protein sequence ID" value="KAB2583386.1"/>
    <property type="molecule type" value="Genomic_DNA"/>
</dbReference>
<dbReference type="SUPFAM" id="SSF48498">
    <property type="entry name" value="Tetracyclin repressor-like, C-terminal domain"/>
    <property type="match status" value="1"/>
</dbReference>
<sequence>MPRPTQPILSTRNITDAALDAVDATGDFTMPGIAKQLNVTPSSLYTHISGRSEIVELMRIRVMSSISVPHPPAGWSERISAWGWAYRRAAVEHWRLIPLLMTRSVRTEVTFDIDTALVQAFSDGGFNSTDTRHAISTLDSLVLGSVVKLSTPDVAWTQSSNPSEVTREAANPLRTDDTFEFGLRTLIAGWMAQCVVRLYTESHSDLPVTSR</sequence>
<name>A0A0C2ZSQ5_RHOER</name>
<gene>
    <name evidence="4" type="ORF">BS297_20920</name>
</gene>
<dbReference type="Pfam" id="PF02909">
    <property type="entry name" value="TetR_C_1"/>
    <property type="match status" value="1"/>
</dbReference>
<comment type="caution">
    <text evidence="4">The sequence shown here is derived from an EMBL/GenBank/DDBJ whole genome shotgun (WGS) entry which is preliminary data.</text>
</comment>
<keyword evidence="1" id="KW-0805">Transcription regulation</keyword>
<dbReference type="InterPro" id="IPR009057">
    <property type="entry name" value="Homeodomain-like_sf"/>
</dbReference>
<organism evidence="4 5">
    <name type="scientific">Rhodococcus erythropolis</name>
    <name type="common">Arthrobacter picolinophilus</name>
    <dbReference type="NCBI Taxonomy" id="1833"/>
    <lineage>
        <taxon>Bacteria</taxon>
        <taxon>Bacillati</taxon>
        <taxon>Actinomycetota</taxon>
        <taxon>Actinomycetes</taxon>
        <taxon>Mycobacteriales</taxon>
        <taxon>Nocardiaceae</taxon>
        <taxon>Rhodococcus</taxon>
        <taxon>Rhodococcus erythropolis group</taxon>
    </lineage>
</organism>
<evidence type="ECO:0000259" key="3">
    <source>
        <dbReference type="Pfam" id="PF02909"/>
    </source>
</evidence>
<dbReference type="SUPFAM" id="SSF46689">
    <property type="entry name" value="Homeodomain-like"/>
    <property type="match status" value="1"/>
</dbReference>
<evidence type="ECO:0000313" key="5">
    <source>
        <dbReference type="Proteomes" id="UP000325576"/>
    </source>
</evidence>
<dbReference type="InterPro" id="IPR004111">
    <property type="entry name" value="Repressor_TetR_C"/>
</dbReference>
<feature type="domain" description="Tetracycline repressor TetR C-terminal" evidence="3">
    <location>
        <begin position="69"/>
        <end position="192"/>
    </location>
</feature>
<dbReference type="Proteomes" id="UP000325576">
    <property type="component" value="Unassembled WGS sequence"/>
</dbReference>
<evidence type="ECO:0000256" key="1">
    <source>
        <dbReference type="ARBA" id="ARBA00023015"/>
    </source>
</evidence>
<reference evidence="4 5" key="1">
    <citation type="journal article" date="2017" name="Poromechanics V (2013)">
        <title>Genomic Characterization of the Arsenic-Tolerant Actinobacterium, &lt;i&gt;Rhodococcus erythropolis&lt;/i&gt; S43.</title>
        <authorList>
            <person name="Retamal-Morales G."/>
            <person name="Mehnert M."/>
            <person name="Schwabe R."/>
            <person name="Tischler D."/>
            <person name="Schloemann M."/>
            <person name="Levican G.J."/>
        </authorList>
    </citation>
    <scope>NUCLEOTIDE SEQUENCE [LARGE SCALE GENOMIC DNA]</scope>
    <source>
        <strain evidence="4 5">S43</strain>
    </source>
</reference>
<keyword evidence="2" id="KW-0804">Transcription</keyword>
<dbReference type="InterPro" id="IPR036271">
    <property type="entry name" value="Tet_transcr_reg_TetR-rel_C_sf"/>
</dbReference>
<accession>A0A0C2ZSQ5</accession>